<dbReference type="InterPro" id="IPR013762">
    <property type="entry name" value="Integrase-like_cat_sf"/>
</dbReference>
<dbReference type="GO" id="GO:0003677">
    <property type="term" value="F:DNA binding"/>
    <property type="evidence" value="ECO:0007669"/>
    <property type="project" value="InterPro"/>
</dbReference>
<feature type="domain" description="Mop" evidence="4">
    <location>
        <begin position="293"/>
        <end position="359"/>
    </location>
</feature>
<dbReference type="GO" id="GO:0006310">
    <property type="term" value="P:DNA recombination"/>
    <property type="evidence" value="ECO:0007669"/>
    <property type="project" value="UniProtKB-KW"/>
</dbReference>
<gene>
    <name evidence="6" type="ORF">DSM19430T_29190</name>
</gene>
<reference evidence="6 7" key="1">
    <citation type="submission" date="2020-05" db="EMBL/GenBank/DDBJ databases">
        <title>Draft genome sequence of Desulfovibrio psychrotolerans JS1T.</title>
        <authorList>
            <person name="Ueno A."/>
            <person name="Tamazawa S."/>
            <person name="Tamamura S."/>
            <person name="Murakami T."/>
            <person name="Kiyama T."/>
            <person name="Inomata H."/>
            <person name="Amano Y."/>
            <person name="Miyakawa K."/>
            <person name="Tamaki H."/>
            <person name="Naganuma T."/>
            <person name="Kaneko K."/>
        </authorList>
    </citation>
    <scope>NUCLEOTIDE SEQUENCE [LARGE SCALE GENOMIC DNA]</scope>
    <source>
        <strain evidence="6 7">JS1</strain>
    </source>
</reference>
<accession>A0A7J0BYG2</accession>
<dbReference type="EMBL" id="BLVP01000036">
    <property type="protein sequence ID" value="GFM38235.1"/>
    <property type="molecule type" value="Genomic_DNA"/>
</dbReference>
<evidence type="ECO:0000256" key="3">
    <source>
        <dbReference type="PROSITE-ProRule" id="PRU01213"/>
    </source>
</evidence>
<dbReference type="InterPro" id="IPR002104">
    <property type="entry name" value="Integrase_catalytic"/>
</dbReference>
<dbReference type="InterPro" id="IPR004606">
    <property type="entry name" value="Mop_domain"/>
</dbReference>
<dbReference type="GO" id="GO:0015074">
    <property type="term" value="P:DNA integration"/>
    <property type="evidence" value="ECO:0007669"/>
    <property type="project" value="InterPro"/>
</dbReference>
<dbReference type="Gene3D" id="2.40.50.100">
    <property type="match status" value="2"/>
</dbReference>
<feature type="domain" description="Tyr recombinase" evidence="5">
    <location>
        <begin position="18"/>
        <end position="211"/>
    </location>
</feature>
<dbReference type="CDD" id="cd00397">
    <property type="entry name" value="DNA_BRE_C"/>
    <property type="match status" value="1"/>
</dbReference>
<proteinExistence type="predicted"/>
<dbReference type="Proteomes" id="UP000503820">
    <property type="component" value="Unassembled WGS sequence"/>
</dbReference>
<protein>
    <submittedName>
        <fullName evidence="6">Integrase</fullName>
    </submittedName>
</protein>
<evidence type="ECO:0000259" key="5">
    <source>
        <dbReference type="PROSITE" id="PS51898"/>
    </source>
</evidence>
<dbReference type="PROSITE" id="PS51898">
    <property type="entry name" value="TYR_RECOMBINASE"/>
    <property type="match status" value="1"/>
</dbReference>
<comment type="caution">
    <text evidence="6">The sequence shown here is derived from an EMBL/GenBank/DDBJ whole genome shotgun (WGS) entry which is preliminary data.</text>
</comment>
<dbReference type="InterPro" id="IPR005116">
    <property type="entry name" value="Transp-assoc_OB_typ1"/>
</dbReference>
<dbReference type="PROSITE" id="PS51866">
    <property type="entry name" value="MOP"/>
    <property type="match status" value="2"/>
</dbReference>
<dbReference type="InterPro" id="IPR008995">
    <property type="entry name" value="Mo/tungstate-bd_C_term_dom"/>
</dbReference>
<evidence type="ECO:0000256" key="2">
    <source>
        <dbReference type="ARBA" id="ARBA00023172"/>
    </source>
</evidence>
<keyword evidence="7" id="KW-1185">Reference proteome</keyword>
<dbReference type="RefSeq" id="WP_174410861.1">
    <property type="nucleotide sequence ID" value="NZ_BLVP01000036.1"/>
</dbReference>
<feature type="domain" description="Mop" evidence="4">
    <location>
        <begin position="221"/>
        <end position="287"/>
    </location>
</feature>
<sequence>MKDKYTPHESEEGQGLDTAQLGLLEEEFWRWAQHAVRNDVRYSRLRVLLVFLVIRYTGAKLSEVLGMNPRKDLDCSRQVAVFRNGDPAEYGAAVAEDADSLKLVVREVQVSEKLCGGVRSVAEAMESFGGLPESLSMDPGFVRRKFYERASACGFSKEAGGPEMIRRARAMELKQGNVPLAAVQAMLGHSSPNLTSAYVSFSDEEIRLATRRYLEKESGRGTSARNSFYGRVGTIVRGDIQSRVEVVTPEGHNVVSVITNDSLDRLGLYPGVMLVAEVKAPWLIVQRSDSPPVSSAENSMHGTVVRLSSGAVNTEYVIRVSESTELCAVVSSGGAERLGLNEGDPAWVLFSSYAVVLHLD</sequence>
<dbReference type="Pfam" id="PF03459">
    <property type="entry name" value="TOBE"/>
    <property type="match status" value="2"/>
</dbReference>
<evidence type="ECO:0000313" key="7">
    <source>
        <dbReference type="Proteomes" id="UP000503820"/>
    </source>
</evidence>
<dbReference type="SUPFAM" id="SSF50331">
    <property type="entry name" value="MOP-like"/>
    <property type="match status" value="2"/>
</dbReference>
<dbReference type="GO" id="GO:0015689">
    <property type="term" value="P:molybdate ion transport"/>
    <property type="evidence" value="ECO:0007669"/>
    <property type="project" value="InterPro"/>
</dbReference>
<evidence type="ECO:0000256" key="1">
    <source>
        <dbReference type="ARBA" id="ARBA00022505"/>
    </source>
</evidence>
<dbReference type="SUPFAM" id="SSF56349">
    <property type="entry name" value="DNA breaking-rejoining enzymes"/>
    <property type="match status" value="1"/>
</dbReference>
<dbReference type="InterPro" id="IPR011010">
    <property type="entry name" value="DNA_brk_join_enz"/>
</dbReference>
<name>A0A7J0BYG2_9BACT</name>
<evidence type="ECO:0000313" key="6">
    <source>
        <dbReference type="EMBL" id="GFM38235.1"/>
    </source>
</evidence>
<dbReference type="Gene3D" id="1.10.443.10">
    <property type="entry name" value="Intergrase catalytic core"/>
    <property type="match status" value="1"/>
</dbReference>
<keyword evidence="2" id="KW-0233">DNA recombination</keyword>
<dbReference type="AlphaFoldDB" id="A0A7J0BYG2"/>
<evidence type="ECO:0000259" key="4">
    <source>
        <dbReference type="PROSITE" id="PS51866"/>
    </source>
</evidence>
<organism evidence="6 7">
    <name type="scientific">Desulfovibrio psychrotolerans</name>
    <dbReference type="NCBI Taxonomy" id="415242"/>
    <lineage>
        <taxon>Bacteria</taxon>
        <taxon>Pseudomonadati</taxon>
        <taxon>Thermodesulfobacteriota</taxon>
        <taxon>Desulfovibrionia</taxon>
        <taxon>Desulfovibrionales</taxon>
        <taxon>Desulfovibrionaceae</taxon>
        <taxon>Desulfovibrio</taxon>
    </lineage>
</organism>
<keyword evidence="1 3" id="KW-0500">Molybdenum</keyword>